<dbReference type="Pfam" id="PF01435">
    <property type="entry name" value="Peptidase_M48"/>
    <property type="match status" value="1"/>
</dbReference>
<dbReference type="CDD" id="cd07333">
    <property type="entry name" value="M48C_bepA_like"/>
    <property type="match status" value="1"/>
</dbReference>
<dbReference type="PANTHER" id="PTHR22726">
    <property type="entry name" value="METALLOENDOPEPTIDASE OMA1"/>
    <property type="match status" value="1"/>
</dbReference>
<dbReference type="PROSITE" id="PS51257">
    <property type="entry name" value="PROKAR_LIPOPROTEIN"/>
    <property type="match status" value="1"/>
</dbReference>
<evidence type="ECO:0000256" key="5">
    <source>
        <dbReference type="ARBA" id="ARBA00022833"/>
    </source>
</evidence>
<name>A0A1V8M3G2_9GAMM</name>
<evidence type="ECO:0000313" key="8">
    <source>
        <dbReference type="EMBL" id="OQK16099.1"/>
    </source>
</evidence>
<protein>
    <recommendedName>
        <fullName evidence="7">Peptidase M48 domain-containing protein</fullName>
    </recommendedName>
</protein>
<dbReference type="GO" id="GO:0051603">
    <property type="term" value="P:proteolysis involved in protein catabolic process"/>
    <property type="evidence" value="ECO:0007669"/>
    <property type="project" value="TreeGrafter"/>
</dbReference>
<dbReference type="PANTHER" id="PTHR22726:SF1">
    <property type="entry name" value="METALLOENDOPEPTIDASE OMA1, MITOCHONDRIAL"/>
    <property type="match status" value="1"/>
</dbReference>
<organism evidence="8 9">
    <name type="scientific">Methyloprofundus sedimenti</name>
    <dbReference type="NCBI Taxonomy" id="1420851"/>
    <lineage>
        <taxon>Bacteria</taxon>
        <taxon>Pseudomonadati</taxon>
        <taxon>Pseudomonadota</taxon>
        <taxon>Gammaproteobacteria</taxon>
        <taxon>Methylococcales</taxon>
        <taxon>Methylococcaceae</taxon>
        <taxon>Methyloprofundus</taxon>
    </lineage>
</organism>
<keyword evidence="9" id="KW-1185">Reference proteome</keyword>
<evidence type="ECO:0000256" key="4">
    <source>
        <dbReference type="ARBA" id="ARBA00022801"/>
    </source>
</evidence>
<keyword evidence="2" id="KW-0645">Protease</keyword>
<gene>
    <name evidence="8" type="ORF">AU255_13400</name>
</gene>
<feature type="domain" description="Peptidase M48" evidence="7">
    <location>
        <begin position="67"/>
        <end position="249"/>
    </location>
</feature>
<dbReference type="GO" id="GO:0004222">
    <property type="term" value="F:metalloendopeptidase activity"/>
    <property type="evidence" value="ECO:0007669"/>
    <property type="project" value="InterPro"/>
</dbReference>
<dbReference type="Gene3D" id="3.30.2010.10">
    <property type="entry name" value="Metalloproteases ('zincins'), catalytic domain"/>
    <property type="match status" value="1"/>
</dbReference>
<sequence length="491" mass="54131">MQQITRTLKFFIIIFSTILVYGCAVNPVTGNREIVFMSLEDEKQLGAENAKQVAEQMGLFEDPELVSYIQSIGDRLAQNSPYQDITYQFQIVDLEEPNAFALPGGYVYISRGLLVLINSEDELAGVIGHEIGHVAARHSVQRLTRAAPIGLVTGITSAAVRMVSPLLAKTVSGTGSLLNSAILAPYSREQENDADAIGQLLVVESGWQPDGISHFLKTLERETVREGKEEKEFSFFATHPFIPERVKATELRAVELNTRKTTGSETTLLAKDHKALLDKLNGLIVGPDVAQGIFVEQMFLHPIINIGLTFPADWETTNQSQYIAGVSKQQDAFLLLQLQGEGNDPVKAAYDFLNEAKLGNQTVHKLTIGGFPACQTDVNSYKQESTVTWIAFENQIFRLTSVNKNPAANYRPAITQSIFSFHQLTAKEKAEMHQKRLRIIPAQSGESLPALLKRAGSDWDEESCAIANNLQSGVSLNKGQLIKVVISEPFE</sequence>
<accession>A0A1V8M3G2</accession>
<dbReference type="Proteomes" id="UP000191980">
    <property type="component" value="Unassembled WGS sequence"/>
</dbReference>
<keyword evidence="3" id="KW-0479">Metal-binding</keyword>
<evidence type="ECO:0000256" key="2">
    <source>
        <dbReference type="ARBA" id="ARBA00022670"/>
    </source>
</evidence>
<dbReference type="AlphaFoldDB" id="A0A1V8M3G2"/>
<dbReference type="RefSeq" id="WP_080523477.1">
    <property type="nucleotide sequence ID" value="NZ_LPUF01000002.1"/>
</dbReference>
<keyword evidence="4" id="KW-0378">Hydrolase</keyword>
<dbReference type="InterPro" id="IPR051156">
    <property type="entry name" value="Mito/Outer_Membr_Metalloprot"/>
</dbReference>
<proteinExistence type="predicted"/>
<evidence type="ECO:0000256" key="1">
    <source>
        <dbReference type="ARBA" id="ARBA00001947"/>
    </source>
</evidence>
<dbReference type="GO" id="GO:0016020">
    <property type="term" value="C:membrane"/>
    <property type="evidence" value="ECO:0007669"/>
    <property type="project" value="TreeGrafter"/>
</dbReference>
<comment type="caution">
    <text evidence="8">The sequence shown here is derived from an EMBL/GenBank/DDBJ whole genome shotgun (WGS) entry which is preliminary data.</text>
</comment>
<evidence type="ECO:0000313" key="9">
    <source>
        <dbReference type="Proteomes" id="UP000191980"/>
    </source>
</evidence>
<evidence type="ECO:0000256" key="3">
    <source>
        <dbReference type="ARBA" id="ARBA00022723"/>
    </source>
</evidence>
<comment type="cofactor">
    <cofactor evidence="1">
        <name>Zn(2+)</name>
        <dbReference type="ChEBI" id="CHEBI:29105"/>
    </cofactor>
</comment>
<dbReference type="OrthoDB" id="9810445at2"/>
<evidence type="ECO:0000259" key="7">
    <source>
        <dbReference type="Pfam" id="PF01435"/>
    </source>
</evidence>
<reference evidence="8 9" key="1">
    <citation type="submission" date="2015-12" db="EMBL/GenBank/DDBJ databases">
        <authorList>
            <person name="Shamseldin A."/>
            <person name="Moawad H."/>
            <person name="Abd El-Rahim W.M."/>
            <person name="Sadowsky M.J."/>
        </authorList>
    </citation>
    <scope>NUCLEOTIDE SEQUENCE [LARGE SCALE GENOMIC DNA]</scope>
    <source>
        <strain evidence="8 9">WF1</strain>
    </source>
</reference>
<dbReference type="GO" id="GO:0046872">
    <property type="term" value="F:metal ion binding"/>
    <property type="evidence" value="ECO:0007669"/>
    <property type="project" value="UniProtKB-KW"/>
</dbReference>
<keyword evidence="5" id="KW-0862">Zinc</keyword>
<dbReference type="EMBL" id="LPUF01000002">
    <property type="protein sequence ID" value="OQK16099.1"/>
    <property type="molecule type" value="Genomic_DNA"/>
</dbReference>
<evidence type="ECO:0000256" key="6">
    <source>
        <dbReference type="ARBA" id="ARBA00023049"/>
    </source>
</evidence>
<keyword evidence="6" id="KW-0482">Metalloprotease</keyword>
<dbReference type="InterPro" id="IPR001915">
    <property type="entry name" value="Peptidase_M48"/>
</dbReference>